<evidence type="ECO:0000256" key="3">
    <source>
        <dbReference type="ARBA" id="ARBA00022989"/>
    </source>
</evidence>
<feature type="transmembrane region" description="Helical" evidence="6">
    <location>
        <begin position="78"/>
        <end position="97"/>
    </location>
</feature>
<dbReference type="GO" id="GO:0004930">
    <property type="term" value="F:G protein-coupled receptor activity"/>
    <property type="evidence" value="ECO:0007669"/>
    <property type="project" value="TreeGrafter"/>
</dbReference>
<dbReference type="GO" id="GO:0007189">
    <property type="term" value="P:adenylate cyclase-activating G protein-coupled receptor signaling pathway"/>
    <property type="evidence" value="ECO:0007669"/>
    <property type="project" value="TreeGrafter"/>
</dbReference>
<dbReference type="PANTHER" id="PTHR23112">
    <property type="entry name" value="G PROTEIN-COUPLED RECEPTOR 157-RELATED"/>
    <property type="match status" value="1"/>
</dbReference>
<gene>
    <name evidence="7" type="ORF">CPOL0286_LOCUS14685</name>
</gene>
<feature type="compositionally biased region" description="Polar residues" evidence="5">
    <location>
        <begin position="8"/>
        <end position="29"/>
    </location>
</feature>
<dbReference type="EMBL" id="HBKO01032247">
    <property type="protein sequence ID" value="CAE2250638.1"/>
    <property type="molecule type" value="Transcribed_RNA"/>
</dbReference>
<evidence type="ECO:0000256" key="6">
    <source>
        <dbReference type="SAM" id="Phobius"/>
    </source>
</evidence>
<keyword evidence="3 6" id="KW-1133">Transmembrane helix</keyword>
<feature type="transmembrane region" description="Helical" evidence="6">
    <location>
        <begin position="125"/>
        <end position="145"/>
    </location>
</feature>
<evidence type="ECO:0000256" key="2">
    <source>
        <dbReference type="ARBA" id="ARBA00022692"/>
    </source>
</evidence>
<evidence type="ECO:0000313" key="7">
    <source>
        <dbReference type="EMBL" id="CAE2250638.1"/>
    </source>
</evidence>
<feature type="transmembrane region" description="Helical" evidence="6">
    <location>
        <begin position="157"/>
        <end position="176"/>
    </location>
</feature>
<evidence type="ECO:0000256" key="4">
    <source>
        <dbReference type="ARBA" id="ARBA00023136"/>
    </source>
</evidence>
<organism evidence="7">
    <name type="scientific">Prymnesium polylepis</name>
    <dbReference type="NCBI Taxonomy" id="72548"/>
    <lineage>
        <taxon>Eukaryota</taxon>
        <taxon>Haptista</taxon>
        <taxon>Haptophyta</taxon>
        <taxon>Prymnesiophyceae</taxon>
        <taxon>Prymnesiales</taxon>
        <taxon>Prymnesiaceae</taxon>
        <taxon>Prymnesium</taxon>
    </lineage>
</organism>
<keyword evidence="2 6" id="KW-0812">Transmembrane</keyword>
<feature type="transmembrane region" description="Helical" evidence="6">
    <location>
        <begin position="45"/>
        <end position="66"/>
    </location>
</feature>
<dbReference type="AlphaFoldDB" id="A0A7S4J461"/>
<protein>
    <submittedName>
        <fullName evidence="7">Uncharacterized protein</fullName>
    </submittedName>
</protein>
<accession>A0A7S4J461</accession>
<dbReference type="Gene3D" id="1.20.1070.10">
    <property type="entry name" value="Rhodopsin 7-helix transmembrane proteins"/>
    <property type="match status" value="1"/>
</dbReference>
<evidence type="ECO:0000256" key="1">
    <source>
        <dbReference type="ARBA" id="ARBA00004141"/>
    </source>
</evidence>
<evidence type="ECO:0000256" key="5">
    <source>
        <dbReference type="SAM" id="MobiDB-lite"/>
    </source>
</evidence>
<feature type="region of interest" description="Disordered" evidence="5">
    <location>
        <begin position="1"/>
        <end position="34"/>
    </location>
</feature>
<sequence>MLSRVGPISTSRGGRLTSESLPSQGNGSSADPELLDGGSSPIPSIALAGASTSMIAAASMAVMLCMRRDAAATHASTVRSLLLPIAIADTLAAAFWIRAEVRIITSPDRVDAPWMCSLCASLGNLAFAWMSAFTCLLAGYLRAALTMRRGTQRPPRLLLQTAWLLPMLLVGGLEVGHHERCVENAKADASRSKWLPPWYAALARGLWTFEFIALPIATMAFSAFCYWSVHRHFRLKGMIADETLSETLRSASSSMPPSSSCSSGACDDDYNRGSARLSEEPMLHDWRGVALRLDLRLLSYLLAYAACQLPALPSFILDGSKIYAPHYGVVNANDAAEGCRVLIQPLQGLLNAVVFAHHARQRHDRA</sequence>
<proteinExistence type="predicted"/>
<comment type="subcellular location">
    <subcellularLocation>
        <location evidence="1">Membrane</location>
        <topology evidence="1">Multi-pass membrane protein</topology>
    </subcellularLocation>
</comment>
<dbReference type="PANTHER" id="PTHR23112:SF5">
    <property type="entry name" value="CYCLIC AMP RECEPTOR-LIKE PROTEIN D"/>
    <property type="match status" value="1"/>
</dbReference>
<feature type="transmembrane region" description="Helical" evidence="6">
    <location>
        <begin position="206"/>
        <end position="229"/>
    </location>
</feature>
<keyword evidence="4 6" id="KW-0472">Membrane</keyword>
<dbReference type="GO" id="GO:0005886">
    <property type="term" value="C:plasma membrane"/>
    <property type="evidence" value="ECO:0007669"/>
    <property type="project" value="TreeGrafter"/>
</dbReference>
<reference evidence="7" key="1">
    <citation type="submission" date="2021-01" db="EMBL/GenBank/DDBJ databases">
        <authorList>
            <person name="Corre E."/>
            <person name="Pelletier E."/>
            <person name="Niang G."/>
            <person name="Scheremetjew M."/>
            <person name="Finn R."/>
            <person name="Kale V."/>
            <person name="Holt S."/>
            <person name="Cochrane G."/>
            <person name="Meng A."/>
            <person name="Brown T."/>
            <person name="Cohen L."/>
        </authorList>
    </citation>
    <scope>NUCLEOTIDE SEQUENCE</scope>
    <source>
        <strain evidence="7">UIO037</strain>
    </source>
</reference>
<name>A0A7S4J461_9EUKA</name>